<dbReference type="EMBL" id="UYRR01007216">
    <property type="protein sequence ID" value="VDK23412.1"/>
    <property type="molecule type" value="Genomic_DNA"/>
</dbReference>
<proteinExistence type="predicted"/>
<reference evidence="1 2" key="2">
    <citation type="submission" date="2018-11" db="EMBL/GenBank/DDBJ databases">
        <authorList>
            <consortium name="Pathogen Informatics"/>
        </authorList>
    </citation>
    <scope>NUCLEOTIDE SEQUENCE [LARGE SCALE GENOMIC DNA]</scope>
</reference>
<gene>
    <name evidence="1" type="ORF">ASIM_LOCUS4235</name>
</gene>
<protein>
    <submittedName>
        <fullName evidence="3">Chalcone synthase</fullName>
    </submittedName>
</protein>
<evidence type="ECO:0000313" key="2">
    <source>
        <dbReference type="Proteomes" id="UP000267096"/>
    </source>
</evidence>
<keyword evidence="2" id="KW-1185">Reference proteome</keyword>
<dbReference type="Proteomes" id="UP000267096">
    <property type="component" value="Unassembled WGS sequence"/>
</dbReference>
<name>A0A0M3JA02_ANISI</name>
<evidence type="ECO:0000313" key="1">
    <source>
        <dbReference type="EMBL" id="VDK23412.1"/>
    </source>
</evidence>
<dbReference type="AlphaFoldDB" id="A0A0M3JA02"/>
<reference evidence="3" key="1">
    <citation type="submission" date="2017-02" db="UniProtKB">
        <authorList>
            <consortium name="WormBaseParasite"/>
        </authorList>
    </citation>
    <scope>IDENTIFICATION</scope>
</reference>
<evidence type="ECO:0000313" key="3">
    <source>
        <dbReference type="WBParaSite" id="ASIM_0000442201-mRNA-1"/>
    </source>
</evidence>
<sequence length="66" mass="7578">MCDQFIGGQYQQDGAENLNEYMEAKGELCVKAAKFVAKNHLNLKFFRNFWVHLGWGTMAGAKIDHR</sequence>
<organism evidence="3">
    <name type="scientific">Anisakis simplex</name>
    <name type="common">Herring worm</name>
    <dbReference type="NCBI Taxonomy" id="6269"/>
    <lineage>
        <taxon>Eukaryota</taxon>
        <taxon>Metazoa</taxon>
        <taxon>Ecdysozoa</taxon>
        <taxon>Nematoda</taxon>
        <taxon>Chromadorea</taxon>
        <taxon>Rhabditida</taxon>
        <taxon>Spirurina</taxon>
        <taxon>Ascaridomorpha</taxon>
        <taxon>Ascaridoidea</taxon>
        <taxon>Anisakidae</taxon>
        <taxon>Anisakis</taxon>
        <taxon>Anisakis simplex complex</taxon>
    </lineage>
</organism>
<dbReference type="WBParaSite" id="ASIM_0000442201-mRNA-1">
    <property type="protein sequence ID" value="ASIM_0000442201-mRNA-1"/>
    <property type="gene ID" value="ASIM_0000442201"/>
</dbReference>
<accession>A0A0M3JA02</accession>